<dbReference type="STRING" id="413882.AAW51_4239"/>
<keyword evidence="1" id="KW-0805">Transcription regulation</keyword>
<name>A0A0G3BWL1_9BURK</name>
<dbReference type="KEGG" id="pbh:AAW51_4239"/>
<dbReference type="InterPro" id="IPR009057">
    <property type="entry name" value="Homeodomain-like_sf"/>
</dbReference>
<evidence type="ECO:0000256" key="1">
    <source>
        <dbReference type="ARBA" id="ARBA00023015"/>
    </source>
</evidence>
<keyword evidence="7" id="KW-1185">Reference proteome</keyword>
<dbReference type="GO" id="GO:0003677">
    <property type="term" value="F:DNA binding"/>
    <property type="evidence" value="ECO:0007669"/>
    <property type="project" value="UniProtKB-UniRule"/>
</dbReference>
<evidence type="ECO:0000259" key="5">
    <source>
        <dbReference type="PROSITE" id="PS50977"/>
    </source>
</evidence>
<dbReference type="Pfam" id="PF21993">
    <property type="entry name" value="TetR_C_13_2"/>
    <property type="match status" value="1"/>
</dbReference>
<dbReference type="PROSITE" id="PS50977">
    <property type="entry name" value="HTH_TETR_2"/>
    <property type="match status" value="1"/>
</dbReference>
<proteinExistence type="predicted"/>
<dbReference type="RefSeq" id="WP_047196177.1">
    <property type="nucleotide sequence ID" value="NZ_CP011371.1"/>
</dbReference>
<protein>
    <submittedName>
        <fullName evidence="6">Transcriptional regulator, TetR family</fullName>
    </submittedName>
</protein>
<evidence type="ECO:0000256" key="2">
    <source>
        <dbReference type="ARBA" id="ARBA00023125"/>
    </source>
</evidence>
<reference evidence="6 7" key="1">
    <citation type="submission" date="2015-05" db="EMBL/GenBank/DDBJ databases">
        <authorList>
            <person name="Tang B."/>
            <person name="Yu Y."/>
        </authorList>
    </citation>
    <scope>NUCLEOTIDE SEQUENCE [LARGE SCALE GENOMIC DNA]</scope>
    <source>
        <strain evidence="6 7">DSM 7029</strain>
    </source>
</reference>
<dbReference type="InterPro" id="IPR054156">
    <property type="entry name" value="YxaF_TetR_C"/>
</dbReference>
<evidence type="ECO:0000256" key="4">
    <source>
        <dbReference type="PROSITE-ProRule" id="PRU00335"/>
    </source>
</evidence>
<keyword evidence="2 4" id="KW-0238">DNA-binding</keyword>
<evidence type="ECO:0000256" key="3">
    <source>
        <dbReference type="ARBA" id="ARBA00023163"/>
    </source>
</evidence>
<dbReference type="Gene3D" id="1.10.357.10">
    <property type="entry name" value="Tetracycline Repressor, domain 2"/>
    <property type="match status" value="1"/>
</dbReference>
<feature type="DNA-binding region" description="H-T-H motif" evidence="4">
    <location>
        <begin position="28"/>
        <end position="47"/>
    </location>
</feature>
<evidence type="ECO:0000313" key="7">
    <source>
        <dbReference type="Proteomes" id="UP000035352"/>
    </source>
</evidence>
<dbReference type="PANTHER" id="PTHR47506:SF3">
    <property type="entry name" value="HTH-TYPE TRANSCRIPTIONAL REGULATOR LMRA"/>
    <property type="match status" value="1"/>
</dbReference>
<dbReference type="InterPro" id="IPR036271">
    <property type="entry name" value="Tet_transcr_reg_TetR-rel_C_sf"/>
</dbReference>
<dbReference type="Pfam" id="PF00440">
    <property type="entry name" value="TetR_N"/>
    <property type="match status" value="1"/>
</dbReference>
<dbReference type="PANTHER" id="PTHR47506">
    <property type="entry name" value="TRANSCRIPTIONAL REGULATORY PROTEIN"/>
    <property type="match status" value="1"/>
</dbReference>
<dbReference type="AlphaFoldDB" id="A0A0G3BWL1"/>
<dbReference type="SUPFAM" id="SSF46689">
    <property type="entry name" value="Homeodomain-like"/>
    <property type="match status" value="1"/>
</dbReference>
<dbReference type="OrthoDB" id="9809772at2"/>
<dbReference type="SUPFAM" id="SSF48498">
    <property type="entry name" value="Tetracyclin repressor-like, C-terminal domain"/>
    <property type="match status" value="1"/>
</dbReference>
<accession>A0A0G3BWL1</accession>
<dbReference type="InterPro" id="IPR001647">
    <property type="entry name" value="HTH_TetR"/>
</dbReference>
<feature type="domain" description="HTH tetR-type" evidence="5">
    <location>
        <begin position="5"/>
        <end position="65"/>
    </location>
</feature>
<dbReference type="PATRIC" id="fig|413882.6.peg.4433"/>
<gene>
    <name evidence="6" type="ORF">AAW51_4239</name>
</gene>
<organism evidence="6 7">
    <name type="scientific">Caldimonas brevitalea</name>
    <dbReference type="NCBI Taxonomy" id="413882"/>
    <lineage>
        <taxon>Bacteria</taxon>
        <taxon>Pseudomonadati</taxon>
        <taxon>Pseudomonadota</taxon>
        <taxon>Betaproteobacteria</taxon>
        <taxon>Burkholderiales</taxon>
        <taxon>Sphaerotilaceae</taxon>
        <taxon>Caldimonas</taxon>
    </lineage>
</organism>
<evidence type="ECO:0000313" key="6">
    <source>
        <dbReference type="EMBL" id="AKJ30930.1"/>
    </source>
</evidence>
<dbReference type="EMBL" id="CP011371">
    <property type="protein sequence ID" value="AKJ30930.1"/>
    <property type="molecule type" value="Genomic_DNA"/>
</dbReference>
<sequence>MAATPKHRDALVASATLLFRRHGYSGTGVQEILQHSGAPRGSLYHYFPGGKEQIAVETVRFAGEQVHRTLLELAQEHPHPKDLLRAYARLLGDWIEASGFRDGCPITTTLLELAADVPPVAECGSAALSAWAGVFDARLTSLGCEATRAKRVAQLTIAAIEGALIQARVTRSRQPIDDAVAELGLVIDAALRQP</sequence>
<keyword evidence="3" id="KW-0804">Transcription</keyword>
<dbReference type="Proteomes" id="UP000035352">
    <property type="component" value="Chromosome"/>
</dbReference>